<dbReference type="OMA" id="GENRWRT"/>
<dbReference type="STRING" id="461836.A0A0L0DQT9"/>
<reference evidence="3 4" key="1">
    <citation type="submission" date="2010-05" db="EMBL/GenBank/DDBJ databases">
        <title>The Genome Sequence of Thecamonas trahens ATCC 50062.</title>
        <authorList>
            <consortium name="The Broad Institute Genome Sequencing Platform"/>
            <person name="Russ C."/>
            <person name="Cuomo C."/>
            <person name="Shea T."/>
            <person name="Young S.K."/>
            <person name="Zeng Q."/>
            <person name="Koehrsen M."/>
            <person name="Haas B."/>
            <person name="Borodovsky M."/>
            <person name="Guigo R."/>
            <person name="Alvarado L."/>
            <person name="Berlin A."/>
            <person name="Bochicchio J."/>
            <person name="Borenstein D."/>
            <person name="Chapman S."/>
            <person name="Chen Z."/>
            <person name="Freedman E."/>
            <person name="Gellesch M."/>
            <person name="Goldberg J."/>
            <person name="Griggs A."/>
            <person name="Gujja S."/>
            <person name="Heilman E."/>
            <person name="Heiman D."/>
            <person name="Hepburn T."/>
            <person name="Howarth C."/>
            <person name="Jen D."/>
            <person name="Larson L."/>
            <person name="Mehta T."/>
            <person name="Park D."/>
            <person name="Pearson M."/>
            <person name="Roberts A."/>
            <person name="Saif S."/>
            <person name="Shenoy N."/>
            <person name="Sisk P."/>
            <person name="Stolte C."/>
            <person name="Sykes S."/>
            <person name="Thomson T."/>
            <person name="Walk T."/>
            <person name="White J."/>
            <person name="Yandava C."/>
            <person name="Burger G."/>
            <person name="Gray M.W."/>
            <person name="Holland P.W.H."/>
            <person name="King N."/>
            <person name="Lang F.B.F."/>
            <person name="Roger A.J."/>
            <person name="Ruiz-Trillo I."/>
            <person name="Lander E."/>
            <person name="Nusbaum C."/>
        </authorList>
    </citation>
    <scope>NUCLEOTIDE SEQUENCE [LARGE SCALE GENOMIC DNA]</scope>
    <source>
        <strain evidence="3 4">ATCC 50062</strain>
    </source>
</reference>
<evidence type="ECO:0000313" key="4">
    <source>
        <dbReference type="Proteomes" id="UP000054408"/>
    </source>
</evidence>
<dbReference type="SUPFAM" id="SSF53474">
    <property type="entry name" value="alpha/beta-Hydrolases"/>
    <property type="match status" value="1"/>
</dbReference>
<dbReference type="SUPFAM" id="SSF49785">
    <property type="entry name" value="Galactose-binding domain-like"/>
    <property type="match status" value="1"/>
</dbReference>
<feature type="non-terminal residue" evidence="3">
    <location>
        <position position="1"/>
    </location>
</feature>
<gene>
    <name evidence="3" type="ORF">AMSG_01510</name>
</gene>
<dbReference type="AlphaFoldDB" id="A0A0L0DQT9"/>
<evidence type="ECO:0000259" key="2">
    <source>
        <dbReference type="SMART" id="SM00939"/>
    </source>
</evidence>
<dbReference type="RefSeq" id="XP_013761561.1">
    <property type="nucleotide sequence ID" value="XM_013906107.1"/>
</dbReference>
<dbReference type="GeneID" id="25561257"/>
<dbReference type="Gene3D" id="2.60.120.260">
    <property type="entry name" value="Galactose-binding domain-like"/>
    <property type="match status" value="1"/>
</dbReference>
<dbReference type="InterPro" id="IPR005674">
    <property type="entry name" value="CocE/Ser_esterase"/>
</dbReference>
<protein>
    <submittedName>
        <fullName evidence="3">X-Pro dipeptidyl-peptidase domain-containing protein</fullName>
    </submittedName>
</protein>
<dbReference type="OrthoDB" id="416441at2759"/>
<feature type="domain" description="Xaa-Pro dipeptidyl-peptidase C-terminal" evidence="2">
    <location>
        <begin position="325"/>
        <end position="593"/>
    </location>
</feature>
<evidence type="ECO:0000313" key="3">
    <source>
        <dbReference type="EMBL" id="KNC54659.1"/>
    </source>
</evidence>
<organism evidence="3 4">
    <name type="scientific">Thecamonas trahens ATCC 50062</name>
    <dbReference type="NCBI Taxonomy" id="461836"/>
    <lineage>
        <taxon>Eukaryota</taxon>
        <taxon>Apusozoa</taxon>
        <taxon>Apusomonadida</taxon>
        <taxon>Apusomonadidae</taxon>
        <taxon>Thecamonas</taxon>
    </lineage>
</organism>
<dbReference type="Gene3D" id="1.10.3020.10">
    <property type="entry name" value="alpha-amino acid ester hydrolase ( Helical cap domain)"/>
    <property type="match status" value="1"/>
</dbReference>
<dbReference type="Pfam" id="PF08530">
    <property type="entry name" value="PepX_C"/>
    <property type="match status" value="1"/>
</dbReference>
<dbReference type="Pfam" id="PF02129">
    <property type="entry name" value="Peptidase_S15"/>
    <property type="match status" value="1"/>
</dbReference>
<dbReference type="InterPro" id="IPR013736">
    <property type="entry name" value="Xaa-Pro_dipept_C"/>
</dbReference>
<dbReference type="eggNOG" id="ENOG502S6AZ">
    <property type="taxonomic scope" value="Eukaryota"/>
</dbReference>
<dbReference type="Proteomes" id="UP000054408">
    <property type="component" value="Unassembled WGS sequence"/>
</dbReference>
<sequence length="596" mass="64325">MYRLHDPLCGVRPTPSVVIPLGDGVPSSASLFLPDVEDDAVRARVAAVFPHPDTAEAAMRRGKFPVVLIRTPYDRRNLVGSAYMLAERGFAVVTQDSRGRADSGGDFFPIAHERADSGATLDWIAAQDWCSGAVGMYGISYMGMNAWAAVGAKRGVLKAVVPALCATHLHPILFPGGAPALELVLRWSYLVMGLAAGPAWRMAWNGFVSPEQRYIDALSHLPLATVDTLVGPPGERIDFIRDGLSHPSLEHDAEFWADKNELADLGSVAIPPVHLVGGWHDFFLEEQLKDYEAASAAGATTALTIGPFAHWSVFDYRPMLMRDALAWFTQHLTHAPDELDGAQLDDSVLRSEAEADRGSVMTLAFPVRLYVQGSERWVRYASWPPPSQRVPLYLSGHGVLTAGPAADGIGGDDPHSEYVYDPANPTPAVGGPSFHNLNAGRVAQNGVEARDDVLVFTSVPLGEDISVVGYPELSMRVASNAPGSTDFVFRLCDVDADGVSYNVSESNIRLSVESEGEADGASGLNHFAISGKRLGAVGYTFCRGHRIRLQVCSGAHPRLMRNLGYDDPLVSAERMVVQQQRVYHRGASLALPVVNL</sequence>
<dbReference type="NCBIfam" id="TIGR00976">
    <property type="entry name" value="CocE_NonD"/>
    <property type="match status" value="1"/>
</dbReference>
<dbReference type="EMBL" id="GL349438">
    <property type="protein sequence ID" value="KNC54659.1"/>
    <property type="molecule type" value="Genomic_DNA"/>
</dbReference>
<dbReference type="InterPro" id="IPR008979">
    <property type="entry name" value="Galactose-bd-like_sf"/>
</dbReference>
<dbReference type="SMART" id="SM00939">
    <property type="entry name" value="PepX_C"/>
    <property type="match status" value="1"/>
</dbReference>
<keyword evidence="1" id="KW-0378">Hydrolase</keyword>
<keyword evidence="4" id="KW-1185">Reference proteome</keyword>
<accession>A0A0L0DQT9</accession>
<evidence type="ECO:0000256" key="1">
    <source>
        <dbReference type="ARBA" id="ARBA00022801"/>
    </source>
</evidence>
<dbReference type="InterPro" id="IPR000383">
    <property type="entry name" value="Xaa-Pro-like_dom"/>
</dbReference>
<dbReference type="InterPro" id="IPR029058">
    <property type="entry name" value="AB_hydrolase_fold"/>
</dbReference>
<dbReference type="GO" id="GO:0008239">
    <property type="term" value="F:dipeptidyl-peptidase activity"/>
    <property type="evidence" value="ECO:0007669"/>
    <property type="project" value="InterPro"/>
</dbReference>
<proteinExistence type="predicted"/>
<name>A0A0L0DQT9_THETB</name>
<dbReference type="Gene3D" id="3.40.50.1820">
    <property type="entry name" value="alpha/beta hydrolase"/>
    <property type="match status" value="1"/>
</dbReference>